<keyword evidence="4" id="KW-0963">Cytoplasm</keyword>
<gene>
    <name evidence="8" type="ORF">POM88_048935</name>
</gene>
<keyword evidence="9" id="KW-1185">Reference proteome</keyword>
<proteinExistence type="inferred from homology"/>
<comment type="caution">
    <text evidence="8">The sequence shown here is derived from an EMBL/GenBank/DDBJ whole genome shotgun (WGS) entry which is preliminary data.</text>
</comment>
<dbReference type="PANTHER" id="PTHR10241">
    <property type="entry name" value="LETHAL 2 GIANT LARVAE PROTEIN"/>
    <property type="match status" value="1"/>
</dbReference>
<name>A0AAD8GWX3_9APIA</name>
<reference evidence="8" key="1">
    <citation type="submission" date="2023-02" db="EMBL/GenBank/DDBJ databases">
        <title>Genome of toxic invasive species Heracleum sosnowskyi carries increased number of genes despite the absence of recent whole-genome duplications.</title>
        <authorList>
            <person name="Schelkunov M."/>
            <person name="Shtratnikova V."/>
            <person name="Makarenko M."/>
            <person name="Klepikova A."/>
            <person name="Omelchenko D."/>
            <person name="Novikova G."/>
            <person name="Obukhova E."/>
            <person name="Bogdanov V."/>
            <person name="Penin A."/>
            <person name="Logacheva M."/>
        </authorList>
    </citation>
    <scope>NUCLEOTIDE SEQUENCE</scope>
    <source>
        <strain evidence="8">Hsosn_3</strain>
        <tissue evidence="8">Leaf</tissue>
    </source>
</reference>
<evidence type="ECO:0000256" key="2">
    <source>
        <dbReference type="ARBA" id="ARBA00008070"/>
    </source>
</evidence>
<evidence type="ECO:0000256" key="5">
    <source>
        <dbReference type="PROSITE-ProRule" id="PRU00290"/>
    </source>
</evidence>
<feature type="region of interest" description="Disordered" evidence="6">
    <location>
        <begin position="1003"/>
        <end position="1024"/>
    </location>
</feature>
<dbReference type="InterPro" id="IPR015943">
    <property type="entry name" value="WD40/YVTN_repeat-like_dom_sf"/>
</dbReference>
<dbReference type="PANTHER" id="PTHR10241:SF25">
    <property type="entry name" value="TOMOSYN, ISOFORM C"/>
    <property type="match status" value="1"/>
</dbReference>
<evidence type="ECO:0000256" key="6">
    <source>
        <dbReference type="SAM" id="MobiDB-lite"/>
    </source>
</evidence>
<organism evidence="8 9">
    <name type="scientific">Heracleum sosnowskyi</name>
    <dbReference type="NCBI Taxonomy" id="360622"/>
    <lineage>
        <taxon>Eukaryota</taxon>
        <taxon>Viridiplantae</taxon>
        <taxon>Streptophyta</taxon>
        <taxon>Embryophyta</taxon>
        <taxon>Tracheophyta</taxon>
        <taxon>Spermatophyta</taxon>
        <taxon>Magnoliopsida</taxon>
        <taxon>eudicotyledons</taxon>
        <taxon>Gunneridae</taxon>
        <taxon>Pentapetalae</taxon>
        <taxon>asterids</taxon>
        <taxon>campanulids</taxon>
        <taxon>Apiales</taxon>
        <taxon>Apiaceae</taxon>
        <taxon>Apioideae</taxon>
        <taxon>apioid superclade</taxon>
        <taxon>Tordylieae</taxon>
        <taxon>Tordyliinae</taxon>
        <taxon>Heracleum</taxon>
    </lineage>
</organism>
<feature type="domain" description="V-SNARE coiled-coil homology" evidence="7">
    <location>
        <begin position="1041"/>
        <end position="1105"/>
    </location>
</feature>
<comment type="similarity">
    <text evidence="2">Belongs to the WD repeat L(2)GL family.</text>
</comment>
<dbReference type="GO" id="GO:0005737">
    <property type="term" value="C:cytoplasm"/>
    <property type="evidence" value="ECO:0007669"/>
    <property type="project" value="UniProtKB-SubCell"/>
</dbReference>
<dbReference type="SUPFAM" id="SSF58038">
    <property type="entry name" value="SNARE fusion complex"/>
    <property type="match status" value="1"/>
</dbReference>
<sequence length="1106" mass="120634">MFAKRLIQKATQQLHLPHHSPQQNLSSVTAADLEFQVAVHYGIPSTASIISFDPIQRLLAIGTLDGRIKVIGGDNVEGLLISQKQLPCKYLEFLVNQGYLVSISNDNDIQVWNLESRCIACTLQWECNITAFSVINGSYFMYIGDESGLLSVLKYEPEGEDILLLPYHISADSLAESAGSSFPDNPTIVGVLPQPCSSGNRVLIAYDTGLIILWDIVEARVVMVRGDKVLDLKDGNVNSHSAVSTSHTDDTIQNMEEKEISASCWASSDGSILAVGYIDGDILFWKTSNSSSIKVDQGGYSSNNVLRLQLSSAEKRLPVVVLHWSSNNNSQNDVDGHLFIYGGDEIGSDEVVTVLSLVWSPGMETLRCSGRSDLHLSGSFSDMILSPSAGEIISSHNAALFVLTSPGRLDYYDHKSLAGIANQDDKRVSISSAEYPMVVPTVDPVMTVAKLITLSASENSSKTSFEILAHLRKCSSLNLVNGIKWPMTGGIAKQLVDAEDGVGRLYVAGYEDGSVRIWDATYPVLSLLCVLQGEVKGVEVTGSSSSVSKLDFCSLTFCLAVGNKYGLVRLYCLNGSLDESSFHLVTEMKSEAYNLTKGEGLNCRAIFGLLQSPVQALQFALEGAKLAVGFECGRVAVIDVSSLSVSFLSDCLSEPSSPVVAITWEALRQTGDHIGSPKISEPKIPGNTAEQSLFALTKDAKIYVINGGIGSMISHKPLHVDSTVISMYVIDGNITSSEKLMQMQEAVMDAAGEDEPSQETSSSELDHLKTGNRSPNSSKDPVLLLCCKDALLLYHAKSVVKGKNRPIRKIKLANAACWTTTFKKFEKLSGIVLLYQTGEIEVRALSDLELVHKTSLMSILSWNFKANMDRTMSSTENGEISLASGREVAFISLLTSENNFRIPESLPCLHDKVVAAAAEAAFNFSLDQKKRKGTAPGILGGIVKGFKGGKVNNATDLVANSKSNFSHLEQIFMRNPFPEPVLFTKDDQIIVDELDIDDIHIDEPASVPSTSAPKVQKKKGSEREQLFDGEATNGKPRLRTREEILATYRKDASSVAGQARDKLLERQEKLERISRNTEELRNGAEDFASLANELVKQMERRKWWQI</sequence>
<evidence type="ECO:0000256" key="3">
    <source>
        <dbReference type="ARBA" id="ARBA00022483"/>
    </source>
</evidence>
<dbReference type="GO" id="GO:0019905">
    <property type="term" value="F:syntaxin binding"/>
    <property type="evidence" value="ECO:0007669"/>
    <property type="project" value="TreeGrafter"/>
</dbReference>
<dbReference type="Gene3D" id="1.20.5.110">
    <property type="match status" value="1"/>
</dbReference>
<evidence type="ECO:0000313" key="9">
    <source>
        <dbReference type="Proteomes" id="UP001237642"/>
    </source>
</evidence>
<evidence type="ECO:0000313" key="8">
    <source>
        <dbReference type="EMBL" id="KAK1355679.1"/>
    </source>
</evidence>
<dbReference type="AlphaFoldDB" id="A0AAD8GWX3"/>
<dbReference type="GO" id="GO:0005096">
    <property type="term" value="F:GTPase activator activity"/>
    <property type="evidence" value="ECO:0007669"/>
    <property type="project" value="TreeGrafter"/>
</dbReference>
<dbReference type="GO" id="GO:0006887">
    <property type="term" value="P:exocytosis"/>
    <property type="evidence" value="ECO:0007669"/>
    <property type="project" value="UniProtKB-KW"/>
</dbReference>
<dbReference type="InterPro" id="IPR001680">
    <property type="entry name" value="WD40_rpt"/>
</dbReference>
<evidence type="ECO:0000256" key="4">
    <source>
        <dbReference type="ARBA" id="ARBA00022490"/>
    </source>
</evidence>
<dbReference type="CDD" id="cd15873">
    <property type="entry name" value="R-SNARE_STXBP5_6"/>
    <property type="match status" value="1"/>
</dbReference>
<dbReference type="SMART" id="SM00320">
    <property type="entry name" value="WD40"/>
    <property type="match status" value="6"/>
</dbReference>
<protein>
    <submittedName>
        <fullName evidence="8">V-SNARE coiled-coil homology domain-containing protein</fullName>
    </submittedName>
</protein>
<accession>A0AAD8GWX3</accession>
<keyword evidence="5" id="KW-0175">Coiled coil</keyword>
<dbReference type="GO" id="GO:0006893">
    <property type="term" value="P:Golgi to plasma membrane transport"/>
    <property type="evidence" value="ECO:0007669"/>
    <property type="project" value="TreeGrafter"/>
</dbReference>
<dbReference type="GO" id="GO:0005886">
    <property type="term" value="C:plasma membrane"/>
    <property type="evidence" value="ECO:0007669"/>
    <property type="project" value="TreeGrafter"/>
</dbReference>
<dbReference type="EMBL" id="JAUIZM010000011">
    <property type="protein sequence ID" value="KAK1355679.1"/>
    <property type="molecule type" value="Genomic_DNA"/>
</dbReference>
<evidence type="ECO:0000259" key="7">
    <source>
        <dbReference type="PROSITE" id="PS50892"/>
    </source>
</evidence>
<dbReference type="InterPro" id="IPR042855">
    <property type="entry name" value="V_SNARE_CC"/>
</dbReference>
<dbReference type="PROSITE" id="PS50892">
    <property type="entry name" value="V_SNARE"/>
    <property type="match status" value="1"/>
</dbReference>
<dbReference type="GO" id="GO:0045159">
    <property type="term" value="F:myosin II binding"/>
    <property type="evidence" value="ECO:0007669"/>
    <property type="project" value="TreeGrafter"/>
</dbReference>
<keyword evidence="3" id="KW-0268">Exocytosis</keyword>
<evidence type="ECO:0000256" key="1">
    <source>
        <dbReference type="ARBA" id="ARBA00004496"/>
    </source>
</evidence>
<dbReference type="InterPro" id="IPR036322">
    <property type="entry name" value="WD40_repeat_dom_sf"/>
</dbReference>
<comment type="subcellular location">
    <subcellularLocation>
        <location evidence="1">Cytoplasm</location>
    </subcellularLocation>
</comment>
<feature type="region of interest" description="Disordered" evidence="6">
    <location>
        <begin position="748"/>
        <end position="778"/>
    </location>
</feature>
<reference evidence="8" key="2">
    <citation type="submission" date="2023-05" db="EMBL/GenBank/DDBJ databases">
        <authorList>
            <person name="Schelkunov M.I."/>
        </authorList>
    </citation>
    <scope>NUCLEOTIDE SEQUENCE</scope>
    <source>
        <strain evidence="8">Hsosn_3</strain>
        <tissue evidence="8">Leaf</tissue>
    </source>
</reference>
<dbReference type="Gene3D" id="2.130.10.10">
    <property type="entry name" value="YVTN repeat-like/Quinoprotein amine dehydrogenase"/>
    <property type="match status" value="3"/>
</dbReference>
<dbReference type="SUPFAM" id="SSF50978">
    <property type="entry name" value="WD40 repeat-like"/>
    <property type="match status" value="2"/>
</dbReference>
<dbReference type="Proteomes" id="UP001237642">
    <property type="component" value="Unassembled WGS sequence"/>
</dbReference>